<dbReference type="SUPFAM" id="SSF54001">
    <property type="entry name" value="Cysteine proteinases"/>
    <property type="match status" value="1"/>
</dbReference>
<sequence length="303" mass="33925">MYQIDINALLASKWKWPAAIIIVVMTLLACIYAFTFFQPSAIYSKQLTLRYQFEVRNSTNENLSSVALSIFAPLKKTQYQRVDGITASHEFDVSSDNFGQQKLIFNGVSLPPHGADVITITLAVAIQKEGNPKITFVAGDALFDAEHVDLDASSVALTSLALAKNDGINPLSIYRWLNTNITSVDFLPEDRGADYALTYLRGDCTEFMYAFLALSRFNGIPSWGYAGFVVDESETILRSAAYHNWNEFYSEGGWHLADAQRQQFRTSEKIYLAFRVIGLTDGLTSSSSHRYISHDPRIAVRML</sequence>
<evidence type="ECO:0000313" key="4">
    <source>
        <dbReference type="Proteomes" id="UP001595840"/>
    </source>
</evidence>
<dbReference type="SMART" id="SM00460">
    <property type="entry name" value="TGc"/>
    <property type="match status" value="1"/>
</dbReference>
<keyword evidence="4" id="KW-1185">Reference proteome</keyword>
<keyword evidence="1" id="KW-0812">Transmembrane</keyword>
<dbReference type="InterPro" id="IPR038765">
    <property type="entry name" value="Papain-like_cys_pep_sf"/>
</dbReference>
<evidence type="ECO:0000259" key="2">
    <source>
        <dbReference type="SMART" id="SM00460"/>
    </source>
</evidence>
<keyword evidence="1" id="KW-0472">Membrane</keyword>
<proteinExistence type="predicted"/>
<feature type="domain" description="Transglutaminase-like" evidence="2">
    <location>
        <begin position="196"/>
        <end position="261"/>
    </location>
</feature>
<dbReference type="InterPro" id="IPR002931">
    <property type="entry name" value="Transglutaminase-like"/>
</dbReference>
<dbReference type="Gene3D" id="3.10.620.30">
    <property type="match status" value="1"/>
</dbReference>
<gene>
    <name evidence="3" type="ORF">ACFOX3_12785</name>
</gene>
<keyword evidence="1" id="KW-1133">Transmembrane helix</keyword>
<accession>A0ABV8V5K0</accession>
<reference evidence="4" key="1">
    <citation type="journal article" date="2019" name="Int. J. Syst. Evol. Microbiol.">
        <title>The Global Catalogue of Microorganisms (GCM) 10K type strain sequencing project: providing services to taxonomists for standard genome sequencing and annotation.</title>
        <authorList>
            <consortium name="The Broad Institute Genomics Platform"/>
            <consortium name="The Broad Institute Genome Sequencing Center for Infectious Disease"/>
            <person name="Wu L."/>
            <person name="Ma J."/>
        </authorList>
    </citation>
    <scope>NUCLEOTIDE SEQUENCE [LARGE SCALE GENOMIC DNA]</scope>
    <source>
        <strain evidence="4">CECT 8570</strain>
    </source>
</reference>
<comment type="caution">
    <text evidence="3">The sequence shown here is derived from an EMBL/GenBank/DDBJ whole genome shotgun (WGS) entry which is preliminary data.</text>
</comment>
<dbReference type="EMBL" id="JBHSCX010000017">
    <property type="protein sequence ID" value="MFC4363185.1"/>
    <property type="molecule type" value="Genomic_DNA"/>
</dbReference>
<dbReference type="RefSeq" id="WP_290263610.1">
    <property type="nucleotide sequence ID" value="NZ_JAUFQG010000006.1"/>
</dbReference>
<evidence type="ECO:0000256" key="1">
    <source>
        <dbReference type="SAM" id="Phobius"/>
    </source>
</evidence>
<organism evidence="3 4">
    <name type="scientific">Simiduia curdlanivorans</name>
    <dbReference type="NCBI Taxonomy" id="1492769"/>
    <lineage>
        <taxon>Bacteria</taxon>
        <taxon>Pseudomonadati</taxon>
        <taxon>Pseudomonadota</taxon>
        <taxon>Gammaproteobacteria</taxon>
        <taxon>Cellvibrionales</taxon>
        <taxon>Cellvibrionaceae</taxon>
        <taxon>Simiduia</taxon>
    </lineage>
</organism>
<feature type="transmembrane region" description="Helical" evidence="1">
    <location>
        <begin position="16"/>
        <end position="37"/>
    </location>
</feature>
<dbReference type="Proteomes" id="UP001595840">
    <property type="component" value="Unassembled WGS sequence"/>
</dbReference>
<name>A0ABV8V5K0_9GAMM</name>
<dbReference type="Pfam" id="PF01841">
    <property type="entry name" value="Transglut_core"/>
    <property type="match status" value="1"/>
</dbReference>
<protein>
    <submittedName>
        <fullName evidence="3">Transglutaminase-like domain-containing protein</fullName>
    </submittedName>
</protein>
<evidence type="ECO:0000313" key="3">
    <source>
        <dbReference type="EMBL" id="MFC4363185.1"/>
    </source>
</evidence>